<dbReference type="OrthoDB" id="3752548at2759"/>
<proteinExistence type="predicted"/>
<dbReference type="Proteomes" id="UP000799423">
    <property type="component" value="Unassembled WGS sequence"/>
</dbReference>
<sequence>GAMSEMTHGGAAEASRGPTPLDSSRLRFLPLAEWDEHNSYEEEAPSRLRYSIEWKVVVNNRVVAKDTEQDLVLIPAAY</sequence>
<evidence type="ECO:0000313" key="3">
    <source>
        <dbReference type="Proteomes" id="UP000799423"/>
    </source>
</evidence>
<protein>
    <submittedName>
        <fullName evidence="2">Uncharacterized protein</fullName>
    </submittedName>
</protein>
<dbReference type="AlphaFoldDB" id="A0A6A7ALS1"/>
<evidence type="ECO:0000256" key="1">
    <source>
        <dbReference type="SAM" id="MobiDB-lite"/>
    </source>
</evidence>
<dbReference type="EMBL" id="MU006427">
    <property type="protein sequence ID" value="KAF2844061.1"/>
    <property type="molecule type" value="Genomic_DNA"/>
</dbReference>
<gene>
    <name evidence="2" type="ORF">T440DRAFT_380424</name>
</gene>
<feature type="non-terminal residue" evidence="2">
    <location>
        <position position="78"/>
    </location>
</feature>
<reference evidence="2" key="1">
    <citation type="submission" date="2020-01" db="EMBL/GenBank/DDBJ databases">
        <authorList>
            <consortium name="DOE Joint Genome Institute"/>
            <person name="Haridas S."/>
            <person name="Albert R."/>
            <person name="Binder M."/>
            <person name="Bloem J."/>
            <person name="Labutti K."/>
            <person name="Salamov A."/>
            <person name="Andreopoulos B."/>
            <person name="Baker S.E."/>
            <person name="Barry K."/>
            <person name="Bills G."/>
            <person name="Bluhm B.H."/>
            <person name="Cannon C."/>
            <person name="Castanera R."/>
            <person name="Culley D.E."/>
            <person name="Daum C."/>
            <person name="Ezra D."/>
            <person name="Gonzalez J.B."/>
            <person name="Henrissat B."/>
            <person name="Kuo A."/>
            <person name="Liang C."/>
            <person name="Lipzen A."/>
            <person name="Lutzoni F."/>
            <person name="Magnuson J."/>
            <person name="Mondo S."/>
            <person name="Nolan M."/>
            <person name="Ohm R."/>
            <person name="Pangilinan J."/>
            <person name="Park H.-J."/>
            <person name="Ramirez L."/>
            <person name="Alfaro M."/>
            <person name="Sun H."/>
            <person name="Tritt A."/>
            <person name="Yoshinaga Y."/>
            <person name="Zwiers L.-H."/>
            <person name="Turgeon B.G."/>
            <person name="Goodwin S.B."/>
            <person name="Spatafora J.W."/>
            <person name="Crous P.W."/>
            <person name="Grigoriev I.V."/>
        </authorList>
    </citation>
    <scope>NUCLEOTIDE SEQUENCE</scope>
    <source>
        <strain evidence="2">IPT5</strain>
    </source>
</reference>
<name>A0A6A7ALS1_9PLEO</name>
<keyword evidence="3" id="KW-1185">Reference proteome</keyword>
<evidence type="ECO:0000313" key="2">
    <source>
        <dbReference type="EMBL" id="KAF2844061.1"/>
    </source>
</evidence>
<feature type="non-terminal residue" evidence="2">
    <location>
        <position position="1"/>
    </location>
</feature>
<accession>A0A6A7ALS1</accession>
<organism evidence="2 3">
    <name type="scientific">Plenodomus tracheiphilus IPT5</name>
    <dbReference type="NCBI Taxonomy" id="1408161"/>
    <lineage>
        <taxon>Eukaryota</taxon>
        <taxon>Fungi</taxon>
        <taxon>Dikarya</taxon>
        <taxon>Ascomycota</taxon>
        <taxon>Pezizomycotina</taxon>
        <taxon>Dothideomycetes</taxon>
        <taxon>Pleosporomycetidae</taxon>
        <taxon>Pleosporales</taxon>
        <taxon>Pleosporineae</taxon>
        <taxon>Leptosphaeriaceae</taxon>
        <taxon>Plenodomus</taxon>
    </lineage>
</organism>
<feature type="region of interest" description="Disordered" evidence="1">
    <location>
        <begin position="1"/>
        <end position="23"/>
    </location>
</feature>